<dbReference type="InterPro" id="IPR046496">
    <property type="entry name" value="DUF6589"/>
</dbReference>
<feature type="region of interest" description="Disordered" evidence="1">
    <location>
        <begin position="1"/>
        <end position="62"/>
    </location>
</feature>
<protein>
    <recommendedName>
        <fullName evidence="2">DUF6589 domain-containing protein</fullName>
    </recommendedName>
</protein>
<gene>
    <name evidence="3" type="ORF">DFP72DRAFT_961391</name>
</gene>
<comment type="caution">
    <text evidence="3">The sequence shown here is derived from an EMBL/GenBank/DDBJ whole genome shotgun (WGS) entry which is preliminary data.</text>
</comment>
<feature type="compositionally biased region" description="Pro residues" evidence="1">
    <location>
        <begin position="50"/>
        <end position="59"/>
    </location>
</feature>
<feature type="region of interest" description="Disordered" evidence="1">
    <location>
        <begin position="928"/>
        <end position="947"/>
    </location>
</feature>
<feature type="region of interest" description="Disordered" evidence="1">
    <location>
        <begin position="690"/>
        <end position="717"/>
    </location>
</feature>
<feature type="domain" description="DUF6589" evidence="2">
    <location>
        <begin position="407"/>
        <end position="866"/>
    </location>
</feature>
<dbReference type="EMBL" id="JACGCI010000016">
    <property type="protein sequence ID" value="KAF6759280.1"/>
    <property type="molecule type" value="Genomic_DNA"/>
</dbReference>
<organism evidence="3 4">
    <name type="scientific">Ephemerocybe angulata</name>
    <dbReference type="NCBI Taxonomy" id="980116"/>
    <lineage>
        <taxon>Eukaryota</taxon>
        <taxon>Fungi</taxon>
        <taxon>Dikarya</taxon>
        <taxon>Basidiomycota</taxon>
        <taxon>Agaricomycotina</taxon>
        <taxon>Agaricomycetes</taxon>
        <taxon>Agaricomycetidae</taxon>
        <taxon>Agaricales</taxon>
        <taxon>Agaricineae</taxon>
        <taxon>Psathyrellaceae</taxon>
        <taxon>Ephemerocybe</taxon>
    </lineage>
</organism>
<accession>A0A8H6I5H8</accession>
<evidence type="ECO:0000256" key="1">
    <source>
        <dbReference type="SAM" id="MobiDB-lite"/>
    </source>
</evidence>
<feature type="compositionally biased region" description="Polar residues" evidence="1">
    <location>
        <begin position="695"/>
        <end position="709"/>
    </location>
</feature>
<dbReference type="AlphaFoldDB" id="A0A8H6I5H8"/>
<feature type="compositionally biased region" description="Low complexity" evidence="1">
    <location>
        <begin position="18"/>
        <end position="36"/>
    </location>
</feature>
<evidence type="ECO:0000313" key="3">
    <source>
        <dbReference type="EMBL" id="KAF6759280.1"/>
    </source>
</evidence>
<evidence type="ECO:0000259" key="2">
    <source>
        <dbReference type="Pfam" id="PF20231"/>
    </source>
</evidence>
<dbReference type="OrthoDB" id="3033641at2759"/>
<dbReference type="Pfam" id="PF20231">
    <property type="entry name" value="DUF6589"/>
    <property type="match status" value="1"/>
</dbReference>
<sequence length="998" mass="111347">MHGRWRVSAVPPSPLASPHPSNAASSSSPFLFAEPPSSRKRAINDENQPPGVPATPTPAPKKRKVLVEKSLHRIPNFNMPESDIPLPSRHHKEKLAYILPHIQECGWTLGDFLYYLFLNDGSRGPTHASMVSQFLSGRTIRTPAEIIALWDIHPDGCLHDDEEKEELMYRFDDIPYIKIKPVRSALSSFAAQKIQKKVKAEAKTAVKPENGLHASARKKSSHKLAWKAMGLTTVEGVQNLLQEHLPVTYQLVCDVTGDTDSDVSAKRRPGPLVATHALSSLLYKRSSEARLLPLSLGLLAFAYSTPVDVMAYCSRVGIMPTYNTVTQSLRLMANHQALAIQEHGRDTTKTGFIVLDNVQNYHRPRDPRMGSGNRMNIGLAATYCEVSGINPAALSLEDKRRHVSKNLRSKLDLEQLLMFIDVGHLNTIFSLHWLRALVNNIPQLSHLKPVVSKLFRSRAQKVCIPPGATPVYPLSSSGKCETVTTELKEAMHDFLAQIGQTEGDYLDRILMVGGDGLTFQRLLEVQRYLQLHKDNLESLAVVEPVLALWHTEWTFCSSVFENFWDTTLSADPSTLGHSSTVIGRAPQANLKKVDYYPAVDLLYLVLDTRMLDCWRLQFKESDGVTPCVDIFKHFADLAAAKSVPGIEELEKIAQHLHRTYTSTRAIYEALDDTTKKSRWTASVPCGSAWIPKAANPTSQSEKATPTPDTNGRHPNGDRVLANSIALMRDTVLAREMSYAIAEGDAGRVYEVMKMILFHFAGSTHTKYCSYLLEVVTRFELESSAELVEAILRTTLVNLSGLPGSCTAADIMQEYFNRLLEAIVEKKGIDYGDSFAREVISPNLGHFAQLKLNLRSGIGLAKRSGKHTAPHENPEIRKLLHSHREHELHLRRPGRVFSDTDRDEFTRGITKLRAGRLKKWVHDTTGQRHLGEVADPPENNDELSNEDGITGLETLGLTEVRDGELVMETFSNDTLFNAFDDYMGINTDELDDSDDEMSL</sequence>
<name>A0A8H6I5H8_9AGAR</name>
<proteinExistence type="predicted"/>
<evidence type="ECO:0000313" key="4">
    <source>
        <dbReference type="Proteomes" id="UP000521943"/>
    </source>
</evidence>
<dbReference type="Proteomes" id="UP000521943">
    <property type="component" value="Unassembled WGS sequence"/>
</dbReference>
<keyword evidence="4" id="KW-1185">Reference proteome</keyword>
<reference evidence="3 4" key="1">
    <citation type="submission" date="2020-07" db="EMBL/GenBank/DDBJ databases">
        <title>Comparative genomics of pyrophilous fungi reveals a link between fire events and developmental genes.</title>
        <authorList>
            <consortium name="DOE Joint Genome Institute"/>
            <person name="Steindorff A.S."/>
            <person name="Carver A."/>
            <person name="Calhoun S."/>
            <person name="Stillman K."/>
            <person name="Liu H."/>
            <person name="Lipzen A."/>
            <person name="Pangilinan J."/>
            <person name="Labutti K."/>
            <person name="Bruns T.D."/>
            <person name="Grigoriev I.V."/>
        </authorList>
    </citation>
    <scope>NUCLEOTIDE SEQUENCE [LARGE SCALE GENOMIC DNA]</scope>
    <source>
        <strain evidence="3 4">CBS 144469</strain>
    </source>
</reference>